<gene>
    <name evidence="3" type="ORF">ISN44_As09g006600</name>
</gene>
<protein>
    <submittedName>
        <fullName evidence="3">Uncharacterized protein</fullName>
    </submittedName>
</protein>
<keyword evidence="4" id="KW-1185">Reference proteome</keyword>
<name>A0A8T2ADE6_ARASU</name>
<feature type="compositionally biased region" description="Polar residues" evidence="2">
    <location>
        <begin position="324"/>
        <end position="334"/>
    </location>
</feature>
<dbReference type="OrthoDB" id="10663175at2759"/>
<dbReference type="AlphaFoldDB" id="A0A8T2ADE6"/>
<keyword evidence="1" id="KW-0175">Coiled coil</keyword>
<evidence type="ECO:0000256" key="1">
    <source>
        <dbReference type="SAM" id="Coils"/>
    </source>
</evidence>
<evidence type="ECO:0000256" key="2">
    <source>
        <dbReference type="SAM" id="MobiDB-lite"/>
    </source>
</evidence>
<reference evidence="3 4" key="1">
    <citation type="submission" date="2020-12" db="EMBL/GenBank/DDBJ databases">
        <title>Concerted genomic and epigenomic changes stabilize Arabidopsis allopolyploids.</title>
        <authorList>
            <person name="Chen Z."/>
        </authorList>
    </citation>
    <scope>NUCLEOTIDE SEQUENCE [LARGE SCALE GENOMIC DNA]</scope>
    <source>
        <strain evidence="3">As9502</strain>
        <tissue evidence="3">Leaf</tissue>
    </source>
</reference>
<evidence type="ECO:0000313" key="4">
    <source>
        <dbReference type="Proteomes" id="UP000694251"/>
    </source>
</evidence>
<comment type="caution">
    <text evidence="3">The sequence shown here is derived from an EMBL/GenBank/DDBJ whole genome shotgun (WGS) entry which is preliminary data.</text>
</comment>
<organism evidence="3 4">
    <name type="scientific">Arabidopsis suecica</name>
    <name type="common">Swedish thale-cress</name>
    <name type="synonym">Cardaminopsis suecica</name>
    <dbReference type="NCBI Taxonomy" id="45249"/>
    <lineage>
        <taxon>Eukaryota</taxon>
        <taxon>Viridiplantae</taxon>
        <taxon>Streptophyta</taxon>
        <taxon>Embryophyta</taxon>
        <taxon>Tracheophyta</taxon>
        <taxon>Spermatophyta</taxon>
        <taxon>Magnoliopsida</taxon>
        <taxon>eudicotyledons</taxon>
        <taxon>Gunneridae</taxon>
        <taxon>Pentapetalae</taxon>
        <taxon>rosids</taxon>
        <taxon>malvids</taxon>
        <taxon>Brassicales</taxon>
        <taxon>Brassicaceae</taxon>
        <taxon>Camelineae</taxon>
        <taxon>Arabidopsis</taxon>
    </lineage>
</organism>
<dbReference type="Proteomes" id="UP000694251">
    <property type="component" value="Chromosome 9"/>
</dbReference>
<sequence length="343" mass="38904">MMLQLDETRGGVMPHLRKTFVVPKRSEHENDPLVDDKRSAFYNLHTSNVLPMLLPCELSSRRKPKENVPRQRVLAGRKRERGRAEVRLQFIASCAGPMLPAPENLFASNFLKAFSSMNSMLYSYDSEVREHAAAREKFEKALADAKIKSAEAITKQQEAEAKAAAEKVERLRLTDESLRLRQRSEAEIERLKRLLTEEKFLREKEVARARKAAKREMTAEFAEKVKATEAKMVDFEERPQTLLSTEAPLPSYSELEGGKKIEEEKEEVLRWKAEFADAEEKYIRLGTTLREDLKIPPVSPDSVHDSLGQRSIEGAADEVGVIDQSGSNLGAEPTQTHEAEQDE</sequence>
<feature type="coiled-coil region" evidence="1">
    <location>
        <begin position="147"/>
        <end position="174"/>
    </location>
</feature>
<evidence type="ECO:0000313" key="3">
    <source>
        <dbReference type="EMBL" id="KAG7572292.1"/>
    </source>
</evidence>
<proteinExistence type="predicted"/>
<feature type="region of interest" description="Disordered" evidence="2">
    <location>
        <begin position="293"/>
        <end position="343"/>
    </location>
</feature>
<dbReference type="EMBL" id="JAEFBJ010000009">
    <property type="protein sequence ID" value="KAG7572292.1"/>
    <property type="molecule type" value="Genomic_DNA"/>
</dbReference>
<accession>A0A8T2ADE6</accession>